<evidence type="ECO:0000313" key="5">
    <source>
        <dbReference type="Proteomes" id="UP000233440"/>
    </source>
</evidence>
<dbReference type="InterPro" id="IPR014036">
    <property type="entry name" value="DeoR-like_C"/>
</dbReference>
<keyword evidence="2" id="KW-0804">Transcription</keyword>
<dbReference type="PANTHER" id="PTHR30363:SF51">
    <property type="entry name" value="HTH-TYPE TRANSCRIPTIONAL REPRESSOR GLCR"/>
    <property type="match status" value="1"/>
</dbReference>
<proteinExistence type="predicted"/>
<dbReference type="Pfam" id="PF00455">
    <property type="entry name" value="DeoRC"/>
    <property type="match status" value="1"/>
</dbReference>
<dbReference type="EMBL" id="PIQO01000020">
    <property type="protein sequence ID" value="PKR83256.1"/>
    <property type="molecule type" value="Genomic_DNA"/>
</dbReference>
<dbReference type="GO" id="GO:0003700">
    <property type="term" value="F:DNA-binding transcription factor activity"/>
    <property type="evidence" value="ECO:0007669"/>
    <property type="project" value="InterPro"/>
</dbReference>
<dbReference type="SMART" id="SM00420">
    <property type="entry name" value="HTH_DEOR"/>
    <property type="match status" value="1"/>
</dbReference>
<dbReference type="PANTHER" id="PTHR30363">
    <property type="entry name" value="HTH-TYPE TRANSCRIPTIONAL REGULATOR SRLR-RELATED"/>
    <property type="match status" value="1"/>
</dbReference>
<organism evidence="4 5">
    <name type="scientific">Heyndrickxia camelliae</name>
    <dbReference type="NCBI Taxonomy" id="1707093"/>
    <lineage>
        <taxon>Bacteria</taxon>
        <taxon>Bacillati</taxon>
        <taxon>Bacillota</taxon>
        <taxon>Bacilli</taxon>
        <taxon>Bacillales</taxon>
        <taxon>Bacillaceae</taxon>
        <taxon>Heyndrickxia</taxon>
    </lineage>
</organism>
<gene>
    <name evidence="4" type="ORF">CWO92_19845</name>
</gene>
<keyword evidence="1" id="KW-0805">Transcription regulation</keyword>
<accession>A0A2N3LF63</accession>
<dbReference type="InterPro" id="IPR036388">
    <property type="entry name" value="WH-like_DNA-bd_sf"/>
</dbReference>
<dbReference type="Proteomes" id="UP000233440">
    <property type="component" value="Unassembled WGS sequence"/>
</dbReference>
<dbReference type="InterPro" id="IPR037171">
    <property type="entry name" value="NagB/RpiA_transferase-like"/>
</dbReference>
<dbReference type="InterPro" id="IPR036390">
    <property type="entry name" value="WH_DNA-bd_sf"/>
</dbReference>
<protein>
    <submittedName>
        <fullName evidence="4">DeoR family transcriptional regulator</fullName>
    </submittedName>
</protein>
<dbReference type="SUPFAM" id="SSF100950">
    <property type="entry name" value="NagB/RpiA/CoA transferase-like"/>
    <property type="match status" value="1"/>
</dbReference>
<dbReference type="Pfam" id="PF08220">
    <property type="entry name" value="HTH_DeoR"/>
    <property type="match status" value="1"/>
</dbReference>
<dbReference type="InterPro" id="IPR001034">
    <property type="entry name" value="DeoR_HTH"/>
</dbReference>
<evidence type="ECO:0000313" key="4">
    <source>
        <dbReference type="EMBL" id="PKR83256.1"/>
    </source>
</evidence>
<dbReference type="InterPro" id="IPR050313">
    <property type="entry name" value="Carb_Metab_HTH_regulators"/>
</dbReference>
<dbReference type="PRINTS" id="PR00037">
    <property type="entry name" value="HTHLACR"/>
</dbReference>
<name>A0A2N3LF63_9BACI</name>
<sequence>MLAEERRHKILDIIQKEGRVVAKDLADMFDISIDSIRRDLSIMEEQGLLQKTYGGAILHNPTPKVRTLPQPESMRYGLAATHQNAISKLAASYINVHDTVFIGGAGIQFGMLKHLPSHFPYTIITNSMKIAEELRKRENITSYLIGGKLRCDSAGSMIDTLAIEMIRKFTLDISFITGGGIDSQGISTATPEGAAFTRAVSEISRKNICLAPHEKVGHRMFVMSAPMEAIDLMITDQGASETAIHEIKRKHVQVIFADEKETERVNNEMA</sequence>
<evidence type="ECO:0000256" key="2">
    <source>
        <dbReference type="ARBA" id="ARBA00023163"/>
    </source>
</evidence>
<dbReference type="Gene3D" id="1.10.10.10">
    <property type="entry name" value="Winged helix-like DNA-binding domain superfamily/Winged helix DNA-binding domain"/>
    <property type="match status" value="1"/>
</dbReference>
<dbReference type="PROSITE" id="PS51000">
    <property type="entry name" value="HTH_DEOR_2"/>
    <property type="match status" value="1"/>
</dbReference>
<evidence type="ECO:0000259" key="3">
    <source>
        <dbReference type="PROSITE" id="PS51000"/>
    </source>
</evidence>
<evidence type="ECO:0000256" key="1">
    <source>
        <dbReference type="ARBA" id="ARBA00023015"/>
    </source>
</evidence>
<dbReference type="SUPFAM" id="SSF46785">
    <property type="entry name" value="Winged helix' DNA-binding domain"/>
    <property type="match status" value="1"/>
</dbReference>
<feature type="domain" description="HTH deoR-type" evidence="3">
    <location>
        <begin position="3"/>
        <end position="58"/>
    </location>
</feature>
<reference evidence="4 5" key="1">
    <citation type="submission" date="2017-11" db="EMBL/GenBank/DDBJ databases">
        <title>Bacillus camelliae sp. nov., isolated from pu'er tea.</title>
        <authorList>
            <person name="Niu L."/>
        </authorList>
    </citation>
    <scope>NUCLEOTIDE SEQUENCE [LARGE SCALE GENOMIC DNA]</scope>
    <source>
        <strain evidence="4 5">7578-1</strain>
    </source>
</reference>
<dbReference type="AlphaFoldDB" id="A0A2N3LF63"/>
<dbReference type="RefSeq" id="WP_101355951.1">
    <property type="nucleotide sequence ID" value="NZ_PIQO01000020.1"/>
</dbReference>
<keyword evidence="5" id="KW-1185">Reference proteome</keyword>
<comment type="caution">
    <text evidence="4">The sequence shown here is derived from an EMBL/GenBank/DDBJ whole genome shotgun (WGS) entry which is preliminary data.</text>
</comment>
<dbReference type="OrthoDB" id="9798651at2"/>
<dbReference type="SMART" id="SM01134">
    <property type="entry name" value="DeoRC"/>
    <property type="match status" value="1"/>
</dbReference>